<evidence type="ECO:0000313" key="2">
    <source>
        <dbReference type="Proteomes" id="UP000006931"/>
    </source>
</evidence>
<name>D5AVT8_RICPP</name>
<proteinExistence type="predicted"/>
<accession>D5AVT8</accession>
<dbReference type="EMBL" id="CP001584">
    <property type="protein sequence ID" value="ADE29527.1"/>
    <property type="molecule type" value="Genomic_DNA"/>
</dbReference>
<reference evidence="1 2" key="1">
    <citation type="journal article" date="2010" name="Genome Res.">
        <title>Genomic, proteomic, and transcriptomic analysis of virulent and avirulent Rickettsia prowazekii reveals its adaptive mutation capabilities.</title>
        <authorList>
            <person name="Bechah Y."/>
            <person name="El Karkouri K."/>
            <person name="Mediannikov O."/>
            <person name="Leroy Q."/>
            <person name="Pelletier N."/>
            <person name="Robert C."/>
            <person name="Medigue C."/>
            <person name="Mege J.L."/>
            <person name="Raoult D."/>
        </authorList>
    </citation>
    <scope>NUCLEOTIDE SEQUENCE [LARGE SCALE GENOMIC DNA]</scope>
    <source>
        <strain evidence="1 2">Rp22</strain>
    </source>
</reference>
<protein>
    <submittedName>
        <fullName evidence="1">Uncharacterized protein</fullName>
    </submittedName>
</protein>
<evidence type="ECO:0000313" key="1">
    <source>
        <dbReference type="EMBL" id="ADE29527.1"/>
    </source>
</evidence>
<dbReference type="AlphaFoldDB" id="D5AVT8"/>
<dbReference type="HOGENOM" id="CLU_3122171_0_0_5"/>
<gene>
    <name evidence="1" type="ORF">rpr22_0014</name>
</gene>
<sequence length="50" mass="6076">MTVILLFLFGFCIGNYIKTQMIWKHILKKRNKLVTCSYTNNWLYNKIYSL</sequence>
<dbReference type="KEGG" id="rpq:rpr22_0014"/>
<dbReference type="Proteomes" id="UP000006931">
    <property type="component" value="Chromosome"/>
</dbReference>
<organism evidence="1 2">
    <name type="scientific">Rickettsia prowazekii (strain Rp22)</name>
    <dbReference type="NCBI Taxonomy" id="449216"/>
    <lineage>
        <taxon>Bacteria</taxon>
        <taxon>Pseudomonadati</taxon>
        <taxon>Pseudomonadota</taxon>
        <taxon>Alphaproteobacteria</taxon>
        <taxon>Rickettsiales</taxon>
        <taxon>Rickettsiaceae</taxon>
        <taxon>Rickettsieae</taxon>
        <taxon>Rickettsia</taxon>
        <taxon>typhus group</taxon>
    </lineage>
</organism>